<keyword evidence="2" id="KW-1185">Reference proteome</keyword>
<dbReference type="Proteomes" id="UP000055024">
    <property type="component" value="Unassembled WGS sequence"/>
</dbReference>
<sequence>MEGNFPLQAEEKMPMKKPSRAMLYKCECLQSHIA</sequence>
<evidence type="ECO:0000313" key="1">
    <source>
        <dbReference type="EMBL" id="KRY95656.1"/>
    </source>
</evidence>
<name>A0A0V1GBL7_9BILA</name>
<reference evidence="1 2" key="1">
    <citation type="submission" date="2015-01" db="EMBL/GenBank/DDBJ databases">
        <title>Evolution of Trichinella species and genotypes.</title>
        <authorList>
            <person name="Korhonen P.K."/>
            <person name="Edoardo P."/>
            <person name="Giuseppe L.R."/>
            <person name="Gasser R.B."/>
        </authorList>
    </citation>
    <scope>NUCLEOTIDE SEQUENCE [LARGE SCALE GENOMIC DNA]</scope>
    <source>
        <strain evidence="1">ISS1029</strain>
    </source>
</reference>
<proteinExistence type="predicted"/>
<evidence type="ECO:0000313" key="2">
    <source>
        <dbReference type="Proteomes" id="UP000055024"/>
    </source>
</evidence>
<gene>
    <name evidence="1" type="ORF">T11_15753</name>
</gene>
<dbReference type="EMBL" id="JYDP01003557">
    <property type="protein sequence ID" value="KRY95656.1"/>
    <property type="molecule type" value="Genomic_DNA"/>
</dbReference>
<comment type="caution">
    <text evidence="1">The sequence shown here is derived from an EMBL/GenBank/DDBJ whole genome shotgun (WGS) entry which is preliminary data.</text>
</comment>
<protein>
    <submittedName>
        <fullName evidence="1">Uncharacterized protein</fullName>
    </submittedName>
</protein>
<accession>A0A0V1GBL7</accession>
<dbReference type="AlphaFoldDB" id="A0A0V1GBL7"/>
<organism evidence="1 2">
    <name type="scientific">Trichinella zimbabwensis</name>
    <dbReference type="NCBI Taxonomy" id="268475"/>
    <lineage>
        <taxon>Eukaryota</taxon>
        <taxon>Metazoa</taxon>
        <taxon>Ecdysozoa</taxon>
        <taxon>Nematoda</taxon>
        <taxon>Enoplea</taxon>
        <taxon>Dorylaimia</taxon>
        <taxon>Trichinellida</taxon>
        <taxon>Trichinellidae</taxon>
        <taxon>Trichinella</taxon>
    </lineage>
</organism>